<dbReference type="GO" id="GO:0005886">
    <property type="term" value="C:plasma membrane"/>
    <property type="evidence" value="ECO:0007669"/>
    <property type="project" value="TreeGrafter"/>
</dbReference>
<dbReference type="STRING" id="6832.A0A553PP97"/>
<comment type="similarity">
    <text evidence="2 8">Belongs to the membrane magnesium transporter (TC 1.A.67) family.</text>
</comment>
<sequence length="126" mass="14339">MAFFKAVLFMSLGVLFHAAYSVAEWRYYSRKTDQDTESIPWDIIIQTLAGFLLAMIAVLNIAGEFKEIRATVELSQKSWEDVRNRPSFYLFNHRAMALSPDYVPPSPSASGMGRSHLTKIPDKYLS</sequence>
<keyword evidence="5 8" id="KW-0256">Endoplasmic reticulum</keyword>
<evidence type="ECO:0000313" key="9">
    <source>
        <dbReference type="EMBL" id="TRY79506.1"/>
    </source>
</evidence>
<organism evidence="9 10">
    <name type="scientific">Tigriopus californicus</name>
    <name type="common">Marine copepod</name>
    <dbReference type="NCBI Taxonomy" id="6832"/>
    <lineage>
        <taxon>Eukaryota</taxon>
        <taxon>Metazoa</taxon>
        <taxon>Ecdysozoa</taxon>
        <taxon>Arthropoda</taxon>
        <taxon>Crustacea</taxon>
        <taxon>Multicrustacea</taxon>
        <taxon>Hexanauplia</taxon>
        <taxon>Copepoda</taxon>
        <taxon>Harpacticoida</taxon>
        <taxon>Harpacticidae</taxon>
        <taxon>Tigriopus</taxon>
    </lineage>
</organism>
<comment type="subunit">
    <text evidence="3">Component of the ER membrane protein complex (EMC).</text>
</comment>
<dbReference type="InterPro" id="IPR018937">
    <property type="entry name" value="MMgT"/>
</dbReference>
<reference evidence="9 10" key="1">
    <citation type="journal article" date="2018" name="Nat. Ecol. Evol.">
        <title>Genomic signatures of mitonuclear coevolution across populations of Tigriopus californicus.</title>
        <authorList>
            <person name="Barreto F.S."/>
            <person name="Watson E.T."/>
            <person name="Lima T.G."/>
            <person name="Willett C.S."/>
            <person name="Edmands S."/>
            <person name="Li W."/>
            <person name="Burton R.S."/>
        </authorList>
    </citation>
    <scope>NUCLEOTIDE SEQUENCE [LARGE SCALE GENOMIC DNA]</scope>
    <source>
        <strain evidence="9 10">San Diego</strain>
    </source>
</reference>
<proteinExistence type="inferred from homology"/>
<comment type="caution">
    <text evidence="8">Lacks conserved residue(s) required for the propagation of feature annotation.</text>
</comment>
<feature type="transmembrane region" description="Helical" evidence="8">
    <location>
        <begin position="39"/>
        <end position="59"/>
    </location>
</feature>
<comment type="subcellular location">
    <subcellularLocation>
        <location evidence="1">Endoplasmic reticulum membrane</location>
        <topology evidence="1">Multi-pass membrane protein</topology>
    </subcellularLocation>
    <subcellularLocation>
        <location evidence="8">Golgi apparatus membrane</location>
        <topology evidence="8">Multi-pass membrane protein</topology>
    </subcellularLocation>
    <subcellularLocation>
        <location evidence="8">Early endosome membrane</location>
        <topology evidence="8">Multi-pass membrane protein</topology>
    </subcellularLocation>
</comment>
<name>A0A553PP97_TIGCA</name>
<dbReference type="GO" id="GO:0000139">
    <property type="term" value="C:Golgi membrane"/>
    <property type="evidence" value="ECO:0007669"/>
    <property type="project" value="UniProtKB-SubCell"/>
</dbReference>
<dbReference type="GO" id="GO:0031901">
    <property type="term" value="C:early endosome membrane"/>
    <property type="evidence" value="ECO:0007669"/>
    <property type="project" value="UniProtKB-SubCell"/>
</dbReference>
<gene>
    <name evidence="9" type="ORF">TCAL_11669</name>
</gene>
<keyword evidence="7 8" id="KW-0472">Membrane</keyword>
<evidence type="ECO:0000313" key="10">
    <source>
        <dbReference type="Proteomes" id="UP000318571"/>
    </source>
</evidence>
<evidence type="ECO:0000256" key="5">
    <source>
        <dbReference type="ARBA" id="ARBA00022824"/>
    </source>
</evidence>
<dbReference type="GO" id="GO:0072546">
    <property type="term" value="C:EMC complex"/>
    <property type="evidence" value="ECO:0007669"/>
    <property type="project" value="UniProtKB-UniRule"/>
</dbReference>
<comment type="function">
    <text evidence="8">Part of the endoplasmic reticulum membrane protein complex (EMC) that enables the energy-independent insertion into endoplasmic reticulum membranes of newly synthesized membrane proteins. May be involved in Mg(2+) transport.</text>
</comment>
<dbReference type="PANTHER" id="PTHR21181">
    <property type="match status" value="1"/>
</dbReference>
<keyword evidence="6 8" id="KW-1133">Transmembrane helix</keyword>
<keyword evidence="4 8" id="KW-0812">Transmembrane</keyword>
<accession>A0A553PP97</accession>
<protein>
    <recommendedName>
        <fullName evidence="8">Membrane magnesium transporter</fullName>
    </recommendedName>
</protein>
<dbReference type="GO" id="GO:0022890">
    <property type="term" value="F:inorganic cation transmembrane transporter activity"/>
    <property type="evidence" value="ECO:0007669"/>
    <property type="project" value="TreeGrafter"/>
</dbReference>
<evidence type="ECO:0000256" key="8">
    <source>
        <dbReference type="RuleBase" id="RU367002"/>
    </source>
</evidence>
<comment type="caution">
    <text evidence="9">The sequence shown here is derived from an EMBL/GenBank/DDBJ whole genome shotgun (WGS) entry which is preliminary data.</text>
</comment>
<dbReference type="OrthoDB" id="44756at2759"/>
<dbReference type="Proteomes" id="UP000318571">
    <property type="component" value="Chromosome 6"/>
</dbReference>
<evidence type="ECO:0000256" key="3">
    <source>
        <dbReference type="ARBA" id="ARBA00011276"/>
    </source>
</evidence>
<keyword evidence="8" id="KW-0333">Golgi apparatus</keyword>
<keyword evidence="8" id="KW-0460">Magnesium</keyword>
<dbReference type="PANTHER" id="PTHR21181:SF7">
    <property type="entry name" value="ER MEMBRANE PROTEIN COMPLEX SUBUNIT 5"/>
    <property type="match status" value="1"/>
</dbReference>
<evidence type="ECO:0000256" key="6">
    <source>
        <dbReference type="ARBA" id="ARBA00022989"/>
    </source>
</evidence>
<evidence type="ECO:0000256" key="1">
    <source>
        <dbReference type="ARBA" id="ARBA00004477"/>
    </source>
</evidence>
<dbReference type="EMBL" id="VCGU01000002">
    <property type="protein sequence ID" value="TRY79506.1"/>
    <property type="molecule type" value="Genomic_DNA"/>
</dbReference>
<evidence type="ECO:0000256" key="7">
    <source>
        <dbReference type="ARBA" id="ARBA00023136"/>
    </source>
</evidence>
<evidence type="ECO:0000256" key="2">
    <source>
        <dbReference type="ARBA" id="ARBA00006109"/>
    </source>
</evidence>
<dbReference type="Pfam" id="PF10270">
    <property type="entry name" value="MMgT"/>
    <property type="match status" value="1"/>
</dbReference>
<keyword evidence="8" id="KW-0813">Transport</keyword>
<dbReference type="OMA" id="YGVMYIA"/>
<keyword evidence="8" id="KW-0967">Endosome</keyword>
<evidence type="ECO:0000256" key="4">
    <source>
        <dbReference type="ARBA" id="ARBA00022692"/>
    </source>
</evidence>
<keyword evidence="10" id="KW-1185">Reference proteome</keyword>
<dbReference type="AlphaFoldDB" id="A0A553PP97"/>